<organism evidence="1 2">
    <name type="scientific">Ceratopteris richardii</name>
    <name type="common">Triangle waterfern</name>
    <dbReference type="NCBI Taxonomy" id="49495"/>
    <lineage>
        <taxon>Eukaryota</taxon>
        <taxon>Viridiplantae</taxon>
        <taxon>Streptophyta</taxon>
        <taxon>Embryophyta</taxon>
        <taxon>Tracheophyta</taxon>
        <taxon>Polypodiopsida</taxon>
        <taxon>Polypodiidae</taxon>
        <taxon>Polypodiales</taxon>
        <taxon>Pteridineae</taxon>
        <taxon>Pteridaceae</taxon>
        <taxon>Parkerioideae</taxon>
        <taxon>Ceratopteris</taxon>
    </lineage>
</organism>
<evidence type="ECO:0000313" key="2">
    <source>
        <dbReference type="Proteomes" id="UP000825935"/>
    </source>
</evidence>
<reference evidence="1" key="1">
    <citation type="submission" date="2021-08" db="EMBL/GenBank/DDBJ databases">
        <title>WGS assembly of Ceratopteris richardii.</title>
        <authorList>
            <person name="Marchant D.B."/>
            <person name="Chen G."/>
            <person name="Jenkins J."/>
            <person name="Shu S."/>
            <person name="Leebens-Mack J."/>
            <person name="Grimwood J."/>
            <person name="Schmutz J."/>
            <person name="Soltis P."/>
            <person name="Soltis D."/>
            <person name="Chen Z.-H."/>
        </authorList>
    </citation>
    <scope>NUCLEOTIDE SEQUENCE</scope>
    <source>
        <strain evidence="1">Whitten #5841</strain>
        <tissue evidence="1">Leaf</tissue>
    </source>
</reference>
<dbReference type="AlphaFoldDB" id="A0A8T2TN44"/>
<dbReference type="EMBL" id="CM035417">
    <property type="protein sequence ID" value="KAH7423820.1"/>
    <property type="molecule type" value="Genomic_DNA"/>
</dbReference>
<keyword evidence="2" id="KW-1185">Reference proteome</keyword>
<evidence type="ECO:0000313" key="1">
    <source>
        <dbReference type="EMBL" id="KAH7423820.1"/>
    </source>
</evidence>
<dbReference type="Proteomes" id="UP000825935">
    <property type="component" value="Chromosome 12"/>
</dbReference>
<accession>A0A8T2TN44</accession>
<gene>
    <name evidence="1" type="ORF">KP509_12G075600</name>
</gene>
<sequence>MRSAVPPPSRTNSGSACVYFLLLFKQKSHLTSTSCSLKCKIYLLPFLFQMRSLSCLCCHVTQSQCNQHVQFICCLFCFRCVHCRVFDAMRCNSAAKANRNTSESLCHFLSFFVPESVLTNTVV</sequence>
<proteinExistence type="predicted"/>
<protein>
    <submittedName>
        <fullName evidence="1">Uncharacterized protein</fullName>
    </submittedName>
</protein>
<name>A0A8T2TN44_CERRI</name>
<comment type="caution">
    <text evidence="1">The sequence shown here is derived from an EMBL/GenBank/DDBJ whole genome shotgun (WGS) entry which is preliminary data.</text>
</comment>